<dbReference type="InterPro" id="IPR027417">
    <property type="entry name" value="P-loop_NTPase"/>
</dbReference>
<evidence type="ECO:0000313" key="2">
    <source>
        <dbReference type="Proteomes" id="UP001371218"/>
    </source>
</evidence>
<name>A0ABU9BSJ6_9BURK</name>
<keyword evidence="2" id="KW-1185">Reference proteome</keyword>
<sequence length="324" mass="36155">MNRPQIVLHIGTHKTGTSALQAALDGSREHLLQRGVLYPDTRRPPWPELPKHCSVYQAAAHGSADEQARERDALLSEWQASRAHTLLISEEGLSEPDEKIPEFFAPWAAQHDLVVICLLRRQDLFVEALFNQFVREAARREPRPLLTFARGQATRARLDYHGLLSRWAAIGARVVAIDFDGAQVRENGLMTTFDAALAHATGRELLALPERRANSSPDMRLALLLNRLNRQRIAYELAPLLQATRGLMHQGLPPLRHLLGRDERRRLLADVGASNERLAADFGISFSRELPQEPSCATEDLDPGFTLQLLASLTHSPSRPSVPS</sequence>
<protein>
    <recommendedName>
        <fullName evidence="3">Sulfotransferase family protein</fullName>
    </recommendedName>
</protein>
<comment type="caution">
    <text evidence="1">The sequence shown here is derived from an EMBL/GenBank/DDBJ whole genome shotgun (WGS) entry which is preliminary data.</text>
</comment>
<accession>A0ABU9BSJ6</accession>
<dbReference type="SUPFAM" id="SSF52540">
    <property type="entry name" value="P-loop containing nucleoside triphosphate hydrolases"/>
    <property type="match status" value="1"/>
</dbReference>
<dbReference type="Proteomes" id="UP001371218">
    <property type="component" value="Unassembled WGS sequence"/>
</dbReference>
<dbReference type="EMBL" id="JBBUTG010000011">
    <property type="protein sequence ID" value="MEK8032704.1"/>
    <property type="molecule type" value="Genomic_DNA"/>
</dbReference>
<evidence type="ECO:0000313" key="1">
    <source>
        <dbReference type="EMBL" id="MEK8032704.1"/>
    </source>
</evidence>
<gene>
    <name evidence="1" type="ORF">AACH06_17935</name>
</gene>
<evidence type="ECO:0008006" key="3">
    <source>
        <dbReference type="Google" id="ProtNLM"/>
    </source>
</evidence>
<proteinExistence type="predicted"/>
<dbReference type="RefSeq" id="WP_341427119.1">
    <property type="nucleotide sequence ID" value="NZ_JBBUTG010000011.1"/>
</dbReference>
<organism evidence="1 2">
    <name type="scientific">Ideonella lacteola</name>
    <dbReference type="NCBI Taxonomy" id="2984193"/>
    <lineage>
        <taxon>Bacteria</taxon>
        <taxon>Pseudomonadati</taxon>
        <taxon>Pseudomonadota</taxon>
        <taxon>Betaproteobacteria</taxon>
        <taxon>Burkholderiales</taxon>
        <taxon>Sphaerotilaceae</taxon>
        <taxon>Ideonella</taxon>
    </lineage>
</organism>
<reference evidence="1 2" key="1">
    <citation type="submission" date="2024-04" db="EMBL/GenBank/DDBJ databases">
        <title>Novel species of the genus Ideonella isolated from streams.</title>
        <authorList>
            <person name="Lu H."/>
        </authorList>
    </citation>
    <scope>NUCLEOTIDE SEQUENCE [LARGE SCALE GENOMIC DNA]</scope>
    <source>
        <strain evidence="1 2">DXS29W</strain>
    </source>
</reference>